<evidence type="ECO:0000313" key="9">
    <source>
        <dbReference type="Proteomes" id="UP000011750"/>
    </source>
</evidence>
<protein>
    <recommendedName>
        <fullName evidence="6">BHLH domain-containing protein</fullName>
    </recommendedName>
</protein>
<evidence type="ECO:0000313" key="8">
    <source>
        <dbReference type="EnsemblPlants" id="Bra014654.1-P"/>
    </source>
</evidence>
<dbReference type="PANTHER" id="PTHR13935:SF41">
    <property type="entry name" value="TRANSCRIPTION FACTOR ORG2-RELATED"/>
    <property type="match status" value="1"/>
</dbReference>
<reference evidence="8 9" key="1">
    <citation type="journal article" date="2011" name="Nat. Genet.">
        <title>The genome of the mesopolyploid crop species Brassica rapa.</title>
        <authorList>
            <consortium name="Brassica rapa Genome Sequencing Project Consortium"/>
            <person name="Wang X."/>
            <person name="Wang H."/>
            <person name="Wang J."/>
            <person name="Sun R."/>
            <person name="Wu J."/>
            <person name="Liu S."/>
            <person name="Bai Y."/>
            <person name="Mun J.H."/>
            <person name="Bancroft I."/>
            <person name="Cheng F."/>
            <person name="Huang S."/>
            <person name="Li X."/>
            <person name="Hua W."/>
            <person name="Wang J."/>
            <person name="Wang X."/>
            <person name="Freeling M."/>
            <person name="Pires J.C."/>
            <person name="Paterson A.H."/>
            <person name="Chalhoub B."/>
            <person name="Wang B."/>
            <person name="Hayward A."/>
            <person name="Sharpe A.G."/>
            <person name="Park B.S."/>
            <person name="Weisshaar B."/>
            <person name="Liu B."/>
            <person name="Li B."/>
            <person name="Liu B."/>
            <person name="Tong C."/>
            <person name="Song C."/>
            <person name="Duran C."/>
            <person name="Peng C."/>
            <person name="Geng C."/>
            <person name="Koh C."/>
            <person name="Lin C."/>
            <person name="Edwards D."/>
            <person name="Mu D."/>
            <person name="Shen D."/>
            <person name="Soumpourou E."/>
            <person name="Li F."/>
            <person name="Fraser F."/>
            <person name="Conant G."/>
            <person name="Lassalle G."/>
            <person name="King G.J."/>
            <person name="Bonnema G."/>
            <person name="Tang H."/>
            <person name="Wang H."/>
            <person name="Belcram H."/>
            <person name="Zhou H."/>
            <person name="Hirakawa H."/>
            <person name="Abe H."/>
            <person name="Guo H."/>
            <person name="Wang H."/>
            <person name="Jin H."/>
            <person name="Parkin I.A."/>
            <person name="Batley J."/>
            <person name="Kim J.S."/>
            <person name="Just J."/>
            <person name="Li J."/>
            <person name="Xu J."/>
            <person name="Deng J."/>
            <person name="Kim J.A."/>
            <person name="Li J."/>
            <person name="Yu J."/>
            <person name="Meng J."/>
            <person name="Wang J."/>
            <person name="Min J."/>
            <person name="Poulain J."/>
            <person name="Wang J."/>
            <person name="Hatakeyama K."/>
            <person name="Wu K."/>
            <person name="Wang L."/>
            <person name="Fang L."/>
            <person name="Trick M."/>
            <person name="Links M.G."/>
            <person name="Zhao M."/>
            <person name="Jin M."/>
            <person name="Ramchiary N."/>
            <person name="Drou N."/>
            <person name="Berkman P.J."/>
            <person name="Cai Q."/>
            <person name="Huang Q."/>
            <person name="Li R."/>
            <person name="Tabata S."/>
            <person name="Cheng S."/>
            <person name="Zhang S."/>
            <person name="Zhang S."/>
            <person name="Huang S."/>
            <person name="Sato S."/>
            <person name="Sun S."/>
            <person name="Kwon S.J."/>
            <person name="Choi S.R."/>
            <person name="Lee T.H."/>
            <person name="Fan W."/>
            <person name="Zhao X."/>
            <person name="Tan X."/>
            <person name="Xu X."/>
            <person name="Wang Y."/>
            <person name="Qiu Y."/>
            <person name="Yin Y."/>
            <person name="Li Y."/>
            <person name="Du Y."/>
            <person name="Liao Y."/>
            <person name="Lim Y."/>
            <person name="Narusaka Y."/>
            <person name="Wang Y."/>
            <person name="Wang Z."/>
            <person name="Li Z."/>
            <person name="Wang Z."/>
            <person name="Xiong Z."/>
            <person name="Zhang Z."/>
        </authorList>
    </citation>
    <scope>NUCLEOTIDE SEQUENCE [LARGE SCALE GENOMIC DNA]</scope>
    <source>
        <strain evidence="8 9">cv. Chiifu-401-42</strain>
    </source>
</reference>
<dbReference type="GO" id="GO:0010106">
    <property type="term" value="P:cellular response to iron ion starvation"/>
    <property type="evidence" value="ECO:0007669"/>
    <property type="project" value="UniProtKB-ARBA"/>
</dbReference>
<dbReference type="InterPro" id="IPR011598">
    <property type="entry name" value="bHLH_dom"/>
</dbReference>
<dbReference type="HOGENOM" id="CLU_089779_1_1_1"/>
<evidence type="ECO:0000256" key="5">
    <source>
        <dbReference type="ARBA" id="ARBA00023242"/>
    </source>
</evidence>
<dbReference type="PANTHER" id="PTHR13935">
    <property type="entry name" value="ACHAETE-SCUTE TRANSCRIPTION FACTOR-RELATED"/>
    <property type="match status" value="1"/>
</dbReference>
<keyword evidence="4" id="KW-0804">Transcription</keyword>
<accession>M4DDT5</accession>
<dbReference type="OMA" id="EKDMKST"/>
<dbReference type="PROSITE" id="PS50888">
    <property type="entry name" value="BHLH"/>
    <property type="match status" value="1"/>
</dbReference>
<dbReference type="Proteomes" id="UP000011750">
    <property type="component" value="Chromosome A04"/>
</dbReference>
<dbReference type="OrthoDB" id="6106870at2759"/>
<evidence type="ECO:0000256" key="2">
    <source>
        <dbReference type="ARBA" id="ARBA00023015"/>
    </source>
</evidence>
<dbReference type="GO" id="GO:0000981">
    <property type="term" value="F:DNA-binding transcription factor activity, RNA polymerase II-specific"/>
    <property type="evidence" value="ECO:0000318"/>
    <property type="project" value="GO_Central"/>
</dbReference>
<keyword evidence="2" id="KW-0805">Transcription regulation</keyword>
<dbReference type="Pfam" id="PF00010">
    <property type="entry name" value="HLH"/>
    <property type="match status" value="1"/>
</dbReference>
<evidence type="ECO:0000256" key="1">
    <source>
        <dbReference type="ARBA" id="ARBA00004123"/>
    </source>
</evidence>
<dbReference type="Gramene" id="A04p03750.2_BraZ1">
    <property type="protein sequence ID" value="A04p03750.2_BraZ1.CDS"/>
    <property type="gene ID" value="A04g03750.2_BraZ1"/>
</dbReference>
<dbReference type="Gramene" id="Bra014654.1">
    <property type="protein sequence ID" value="Bra014654.1-P"/>
    <property type="gene ID" value="Bra014654"/>
</dbReference>
<dbReference type="EMBL" id="LR756622">
    <property type="protein sequence ID" value="CAA8286843.1"/>
    <property type="molecule type" value="Genomic_DNA"/>
</dbReference>
<dbReference type="GO" id="GO:0000977">
    <property type="term" value="F:RNA polymerase II transcription regulatory region sequence-specific DNA binding"/>
    <property type="evidence" value="ECO:0000318"/>
    <property type="project" value="GO_Central"/>
</dbReference>
<keyword evidence="3" id="KW-0238">DNA-binding</keyword>
<proteinExistence type="predicted"/>
<sequence length="251" mass="28726">MCALVPPLFRNFGWSLTGEYESYYGGGDHLTNGTIFDFPETFGVVHQQNRLWVSVSSEGIGIDKNPVVTKKLKHNASERDRRKKINSLFSSLRSCLPASDQSKKLSIPQTVSRSLKYIPELQEEVKKLIQKKEEFLVRVSGQRDIEHHVKQQPKVVARYVSTVSVTRLGDNKVMVQISSSKIHSFSISNVLSGLEEDGFVLVDVSSPRSHDERLFYTLHLQMGYIDYKMNCTELSQRILYLYEECGNSFRR</sequence>
<dbReference type="eggNOG" id="ENOG502RXMR">
    <property type="taxonomic scope" value="Eukaryota"/>
</dbReference>
<dbReference type="EnsemblPlants" id="Bra014654.1">
    <property type="protein sequence ID" value="Bra014654.1-P"/>
    <property type="gene ID" value="Bra014654"/>
</dbReference>
<dbReference type="AlphaFoldDB" id="A0A3P6C8V3"/>
<dbReference type="Gene3D" id="4.10.280.10">
    <property type="entry name" value="Helix-loop-helix DNA-binding domain"/>
    <property type="match status" value="1"/>
</dbReference>
<dbReference type="KEGG" id="brp:103863069"/>
<dbReference type="FunFam" id="4.10.280.10:FF:000074">
    <property type="entry name" value="Transcription factor ORG2"/>
    <property type="match status" value="1"/>
</dbReference>
<dbReference type="SUPFAM" id="SSF47459">
    <property type="entry name" value="HLH, helix-loop-helix DNA-binding domain"/>
    <property type="match status" value="1"/>
</dbReference>
<dbReference type="GO" id="GO:0006357">
    <property type="term" value="P:regulation of transcription by RNA polymerase II"/>
    <property type="evidence" value="ECO:0000318"/>
    <property type="project" value="GO_Central"/>
</dbReference>
<feature type="domain" description="BHLH" evidence="6">
    <location>
        <begin position="69"/>
        <end position="121"/>
    </location>
</feature>
<dbReference type="GO" id="GO:0090575">
    <property type="term" value="C:RNA polymerase II transcription regulator complex"/>
    <property type="evidence" value="ECO:0000318"/>
    <property type="project" value="GO_Central"/>
</dbReference>
<gene>
    <name evidence="7 8" type="primary">BrabHLH085</name>
</gene>
<reference evidence="7" key="3">
    <citation type="submission" date="2020-01" db="EMBL/GenBank/DDBJ databases">
        <authorList>
            <consortium name="Zhejiang university"/>
        </authorList>
    </citation>
    <scope>NUCLEOTIDE SEQUENCE</scope>
</reference>
<dbReference type="STRING" id="51351.M4DDT5"/>
<comment type="subcellular location">
    <subcellularLocation>
        <location evidence="1">Nucleus</location>
    </subcellularLocation>
</comment>
<evidence type="ECO:0000313" key="7">
    <source>
        <dbReference type="EMBL" id="CAA8287810.1"/>
    </source>
</evidence>
<dbReference type="GO" id="GO:0046983">
    <property type="term" value="F:protein dimerization activity"/>
    <property type="evidence" value="ECO:0007669"/>
    <property type="project" value="InterPro"/>
</dbReference>
<accession>A0A3P6C8V3</accession>
<evidence type="ECO:0000256" key="3">
    <source>
        <dbReference type="ARBA" id="ARBA00023125"/>
    </source>
</evidence>
<evidence type="ECO:0000256" key="4">
    <source>
        <dbReference type="ARBA" id="ARBA00023163"/>
    </source>
</evidence>
<reference evidence="8" key="4">
    <citation type="submission" date="2023-03" db="UniProtKB">
        <authorList>
            <consortium name="EnsemblPlants"/>
        </authorList>
    </citation>
    <scope>IDENTIFICATION</scope>
    <source>
        <strain evidence="8">cv. Chiifu-401-42</strain>
    </source>
</reference>
<keyword evidence="9" id="KW-1185">Reference proteome</keyword>
<reference evidence="8 9" key="2">
    <citation type="journal article" date="2018" name="Hortic Res">
        <title>Improved Brassica rapa reference genome by single-molecule sequencing and chromosome conformation capture technologies.</title>
        <authorList>
            <person name="Zhang L."/>
            <person name="Cai X."/>
            <person name="Wu J."/>
            <person name="Liu M."/>
            <person name="Grob S."/>
            <person name="Cheng F."/>
            <person name="Liang J."/>
            <person name="Cai C."/>
            <person name="Liu Z."/>
            <person name="Liu B."/>
            <person name="Wang F."/>
            <person name="Li S."/>
            <person name="Liu F."/>
            <person name="Li X."/>
            <person name="Cheng L."/>
            <person name="Yang W."/>
            <person name="Li M.H."/>
            <person name="Grossniklaus U."/>
            <person name="Zheng H."/>
            <person name="Wang X."/>
        </authorList>
    </citation>
    <scope>NUCLEOTIDE SEQUENCE [LARGE SCALE GENOMIC DNA]</scope>
    <source>
        <strain evidence="8 9">cv. Chiifu-401-42</strain>
    </source>
</reference>
<name>A0A3P6C8V3_BRACM</name>
<dbReference type="SMR" id="A0A3P6C8V3"/>
<dbReference type="InterPro" id="IPR036638">
    <property type="entry name" value="HLH_DNA-bd_sf"/>
</dbReference>
<dbReference type="SMART" id="SM00353">
    <property type="entry name" value="HLH"/>
    <property type="match status" value="1"/>
</dbReference>
<dbReference type="EMBL" id="LR759763">
    <property type="protein sequence ID" value="CAA8404102.1"/>
    <property type="molecule type" value="Genomic_DNA"/>
</dbReference>
<dbReference type="InterPro" id="IPR015660">
    <property type="entry name" value="MASH1/Ascl1a-like"/>
</dbReference>
<organism evidence="7">
    <name type="scientific">Brassica campestris</name>
    <name type="common">Field mustard</name>
    <dbReference type="NCBI Taxonomy" id="3711"/>
    <lineage>
        <taxon>Eukaryota</taxon>
        <taxon>Viridiplantae</taxon>
        <taxon>Streptophyta</taxon>
        <taxon>Embryophyta</taxon>
        <taxon>Tracheophyta</taxon>
        <taxon>Spermatophyta</taxon>
        <taxon>Magnoliopsida</taxon>
        <taxon>eudicotyledons</taxon>
        <taxon>Gunneridae</taxon>
        <taxon>Pentapetalae</taxon>
        <taxon>rosids</taxon>
        <taxon>malvids</taxon>
        <taxon>Brassicales</taxon>
        <taxon>Brassicaceae</taxon>
        <taxon>Brassiceae</taxon>
        <taxon>Brassica</taxon>
    </lineage>
</organism>
<evidence type="ECO:0000259" key="6">
    <source>
        <dbReference type="PROSITE" id="PS50888"/>
    </source>
</evidence>
<dbReference type="EMBL" id="LR758804">
    <property type="protein sequence ID" value="CAA8392427.1"/>
    <property type="molecule type" value="Genomic_DNA"/>
</dbReference>
<dbReference type="CDD" id="cd18914">
    <property type="entry name" value="bHLH_AtORG2_like"/>
    <property type="match status" value="1"/>
</dbReference>
<dbReference type="EMBL" id="LR757581">
    <property type="protein sequence ID" value="CAA8287810.1"/>
    <property type="molecule type" value="Genomic_DNA"/>
</dbReference>
<keyword evidence="5" id="KW-0539">Nucleus</keyword>